<evidence type="ECO:0000313" key="5">
    <source>
        <dbReference type="Proteomes" id="UP000183090"/>
    </source>
</evidence>
<evidence type="ECO:0000256" key="1">
    <source>
        <dbReference type="SAM" id="Phobius"/>
    </source>
</evidence>
<keyword evidence="4" id="KW-1185">Reference proteome</keyword>
<keyword evidence="1" id="KW-1133">Transmembrane helix</keyword>
<sequence>MPDNTKLLNWRLITVLALIALIRPLISITGISGMLGKPVASITATLAISIIWIAAVTIKKESQPVTTLIITGIAYAVFAIILSGILSPIFIGTLQGPLTNPFAIISMFMTNIIWGFITGSIAALLLKIR</sequence>
<dbReference type="Proteomes" id="UP000034029">
    <property type="component" value="Chromosome"/>
</dbReference>
<evidence type="ECO:0000313" key="2">
    <source>
        <dbReference type="EMBL" id="AKG72871.1"/>
    </source>
</evidence>
<feature type="transmembrane region" description="Helical" evidence="1">
    <location>
        <begin position="103"/>
        <end position="126"/>
    </location>
</feature>
<keyword evidence="1" id="KW-0812">Transmembrane</keyword>
<reference evidence="2 4" key="1">
    <citation type="journal article" date="2015" name="Int. J. Syst. Evol. Microbiol.">
        <title>Complete genome sequence of Salinicoccus halodurans H3B36, isolated from the Qaidam Basin in China.</title>
        <authorList>
            <person name="Jiang K."/>
            <person name="Xue Y."/>
            <person name="Ma Y."/>
        </authorList>
    </citation>
    <scope>NUCLEOTIDE SEQUENCE [LARGE SCALE GENOMIC DNA]</scope>
    <source>
        <strain evidence="2 4">H3B36</strain>
    </source>
</reference>
<accession>A0A0F7HHA2</accession>
<protein>
    <submittedName>
        <fullName evidence="3">Uncharacterized protein</fullName>
    </submittedName>
</protein>
<organism evidence="3 5">
    <name type="scientific">Salinicoccus halodurans</name>
    <dbReference type="NCBI Taxonomy" id="407035"/>
    <lineage>
        <taxon>Bacteria</taxon>
        <taxon>Bacillati</taxon>
        <taxon>Bacillota</taxon>
        <taxon>Bacilli</taxon>
        <taxon>Bacillales</taxon>
        <taxon>Staphylococcaceae</taxon>
        <taxon>Salinicoccus</taxon>
    </lineage>
</organism>
<feature type="transmembrane region" description="Helical" evidence="1">
    <location>
        <begin position="39"/>
        <end position="58"/>
    </location>
</feature>
<name>A0A0F7HHA2_9STAP</name>
<evidence type="ECO:0000313" key="3">
    <source>
        <dbReference type="EMBL" id="SFK75393.1"/>
    </source>
</evidence>
<keyword evidence="1" id="KW-0472">Membrane</keyword>
<dbReference type="OrthoDB" id="2898516at2"/>
<evidence type="ECO:0000313" key="4">
    <source>
        <dbReference type="Proteomes" id="UP000034029"/>
    </source>
</evidence>
<feature type="transmembrane region" description="Helical" evidence="1">
    <location>
        <begin position="12"/>
        <end position="33"/>
    </location>
</feature>
<dbReference type="KEGG" id="shv:AAT16_00720"/>
<dbReference type="RefSeq" id="WP_046789067.1">
    <property type="nucleotide sequence ID" value="NZ_CP011366.1"/>
</dbReference>
<gene>
    <name evidence="2" type="ORF">AAT16_00720</name>
    <name evidence="3" type="ORF">SAMN05216235_1511</name>
</gene>
<reference evidence="3 5" key="3">
    <citation type="submission" date="2016-10" db="EMBL/GenBank/DDBJ databases">
        <authorList>
            <person name="Varghese N."/>
            <person name="Submissions S."/>
        </authorList>
    </citation>
    <scope>NUCLEOTIDE SEQUENCE [LARGE SCALE GENOMIC DNA]</scope>
    <source>
        <strain evidence="3 5">CGMCC 1.6501</strain>
    </source>
</reference>
<reference evidence="4" key="2">
    <citation type="submission" date="2015-04" db="EMBL/GenBank/DDBJ databases">
        <title>Complete genome sequence of Salinicoccus halodurans strain H3B36, isolated from the Qaidam basin of China.</title>
        <authorList>
            <person name="Ma Y."/>
            <person name="Jiang K."/>
            <person name="Xue Y."/>
        </authorList>
    </citation>
    <scope>NUCLEOTIDE SEQUENCE [LARGE SCALE GENOMIC DNA]</scope>
    <source>
        <strain evidence="4">H3B36</strain>
    </source>
</reference>
<proteinExistence type="predicted"/>
<feature type="transmembrane region" description="Helical" evidence="1">
    <location>
        <begin position="65"/>
        <end position="91"/>
    </location>
</feature>
<dbReference type="AlphaFoldDB" id="A0A0F7HHA2"/>
<dbReference type="EMBL" id="FOTB01000003">
    <property type="protein sequence ID" value="SFK75393.1"/>
    <property type="molecule type" value="Genomic_DNA"/>
</dbReference>
<dbReference type="Proteomes" id="UP000183090">
    <property type="component" value="Unassembled WGS sequence"/>
</dbReference>
<dbReference type="EMBL" id="CP011366">
    <property type="protein sequence ID" value="AKG72871.1"/>
    <property type="molecule type" value="Genomic_DNA"/>
</dbReference>